<dbReference type="PANTHER" id="PTHR22069">
    <property type="entry name" value="MITOCHONDRIAL RIBOSOMAL PROTEIN S18"/>
    <property type="match status" value="1"/>
</dbReference>
<evidence type="ECO:0000256" key="6">
    <source>
        <dbReference type="ARBA" id="ARBA00023212"/>
    </source>
</evidence>
<evidence type="ECO:0000256" key="7">
    <source>
        <dbReference type="ARBA" id="ARBA00023273"/>
    </source>
</evidence>
<keyword evidence="2" id="KW-0963">Cytoplasm</keyword>
<keyword evidence="5" id="KW-0969">Cilium</keyword>
<evidence type="ECO:0000313" key="12">
    <source>
        <dbReference type="EMBL" id="CDW83569.1"/>
    </source>
</evidence>
<gene>
    <name evidence="12" type="primary">Contig5473.g5846</name>
    <name evidence="12" type="ORF">STYLEM_12617</name>
</gene>
<name>A0A078AN29_STYLE</name>
<dbReference type="Pfam" id="PF04712">
    <property type="entry name" value="Radial_spoke"/>
    <property type="match status" value="1"/>
</dbReference>
<dbReference type="InParanoid" id="A0A078AN29"/>
<evidence type="ECO:0000256" key="1">
    <source>
        <dbReference type="ARBA" id="ARBA00004611"/>
    </source>
</evidence>
<evidence type="ECO:0000313" key="13">
    <source>
        <dbReference type="Proteomes" id="UP000039865"/>
    </source>
</evidence>
<comment type="similarity">
    <text evidence="9">Belongs to the flagellar radial spoke RSP9 family.</text>
</comment>
<keyword evidence="13" id="KW-1185">Reference proteome</keyword>
<dbReference type="EMBL" id="CCKQ01011969">
    <property type="protein sequence ID" value="CDW83569.1"/>
    <property type="molecule type" value="Genomic_DNA"/>
</dbReference>
<evidence type="ECO:0000256" key="11">
    <source>
        <dbReference type="SAM" id="MobiDB-lite"/>
    </source>
</evidence>
<evidence type="ECO:0000256" key="4">
    <source>
        <dbReference type="ARBA" id="ARBA00022846"/>
    </source>
</evidence>
<dbReference type="Proteomes" id="UP000039865">
    <property type="component" value="Unassembled WGS sequence"/>
</dbReference>
<evidence type="ECO:0000256" key="5">
    <source>
        <dbReference type="ARBA" id="ARBA00023069"/>
    </source>
</evidence>
<dbReference type="GO" id="GO:0044458">
    <property type="term" value="P:motile cilium assembly"/>
    <property type="evidence" value="ECO:0007669"/>
    <property type="project" value="TreeGrafter"/>
</dbReference>
<evidence type="ECO:0000256" key="2">
    <source>
        <dbReference type="ARBA" id="ARBA00022490"/>
    </source>
</evidence>
<keyword evidence="4" id="KW-0282">Flagellum</keyword>
<evidence type="ECO:0000256" key="8">
    <source>
        <dbReference type="ARBA" id="ARBA00037822"/>
    </source>
</evidence>
<comment type="subcellular location">
    <subcellularLocation>
        <location evidence="8">Cell projection</location>
        <location evidence="8">Kinocilium</location>
    </subcellularLocation>
    <subcellularLocation>
        <location evidence="1">Cytoplasm</location>
        <location evidence="1">Cytoskeleton</location>
        <location evidence="1">Flagellum axoneme</location>
    </subcellularLocation>
</comment>
<dbReference type="InterPro" id="IPR055316">
    <property type="entry name" value="RSP9"/>
</dbReference>
<dbReference type="GO" id="GO:0060294">
    <property type="term" value="P:cilium movement involved in cell motility"/>
    <property type="evidence" value="ECO:0007669"/>
    <property type="project" value="InterPro"/>
</dbReference>
<dbReference type="OrthoDB" id="10258956at2759"/>
<evidence type="ECO:0000256" key="10">
    <source>
        <dbReference type="ARBA" id="ARBA00041080"/>
    </source>
</evidence>
<keyword evidence="3" id="KW-0970">Cilium biogenesis/degradation</keyword>
<proteinExistence type="inferred from homology"/>
<dbReference type="GO" id="GO:0001534">
    <property type="term" value="C:radial spoke"/>
    <property type="evidence" value="ECO:0007669"/>
    <property type="project" value="InterPro"/>
</dbReference>
<dbReference type="InterPro" id="IPR006802">
    <property type="entry name" value="Radial_spoke"/>
</dbReference>
<keyword evidence="6" id="KW-0206">Cytoskeleton</keyword>
<dbReference type="OMA" id="DYQFHAD"/>
<reference evidence="12 13" key="1">
    <citation type="submission" date="2014-06" db="EMBL/GenBank/DDBJ databases">
        <authorList>
            <person name="Swart Estienne"/>
        </authorList>
    </citation>
    <scope>NUCLEOTIDE SEQUENCE [LARGE SCALE GENOMIC DNA]</scope>
    <source>
        <strain evidence="12 13">130c</strain>
    </source>
</reference>
<accession>A0A078AN29</accession>
<evidence type="ECO:0000256" key="9">
    <source>
        <dbReference type="ARBA" id="ARBA00038319"/>
    </source>
</evidence>
<feature type="region of interest" description="Disordered" evidence="11">
    <location>
        <begin position="87"/>
        <end position="128"/>
    </location>
</feature>
<dbReference type="AlphaFoldDB" id="A0A078AN29"/>
<organism evidence="12 13">
    <name type="scientific">Stylonychia lemnae</name>
    <name type="common">Ciliate</name>
    <dbReference type="NCBI Taxonomy" id="5949"/>
    <lineage>
        <taxon>Eukaryota</taxon>
        <taxon>Sar</taxon>
        <taxon>Alveolata</taxon>
        <taxon>Ciliophora</taxon>
        <taxon>Intramacronucleata</taxon>
        <taxon>Spirotrichea</taxon>
        <taxon>Stichotrichia</taxon>
        <taxon>Sporadotrichida</taxon>
        <taxon>Oxytrichidae</taxon>
        <taxon>Stylonychinae</taxon>
        <taxon>Stylonychia</taxon>
    </lineage>
</organism>
<keyword evidence="7" id="KW-0966">Cell projection</keyword>
<dbReference type="PANTHER" id="PTHR22069:SF0">
    <property type="entry name" value="RADIAL SPOKE HEAD PROTEIN 9 HOMOLOG"/>
    <property type="match status" value="1"/>
</dbReference>
<evidence type="ECO:0000256" key="3">
    <source>
        <dbReference type="ARBA" id="ARBA00022794"/>
    </source>
</evidence>
<dbReference type="GO" id="GO:0035082">
    <property type="term" value="P:axoneme assembly"/>
    <property type="evidence" value="ECO:0007669"/>
    <property type="project" value="InterPro"/>
</dbReference>
<sequence>MGLLKLQANWRPEELQFWGKIQGINNDYYIAVSLTYTNQYEFPTKKFFWALSKDFEFQEMPELNDQHKEAINKENSLFEGNPKKKLVSVKKEGEEEEGGAPAEDAPVEEGGEEAKKDNLSDISEEEEIKIPPKDLTELDRLTYVVHAIENDCVISPIGAYKLTPTHQVRRNEAFKGLNEDQYLQLENYQHFRNVQGQQYKDELDKPSAPFNPRFLEPVVEDQPKGVWSIQADSCKTNAIARNLLWPGFGFYHKHGSKKFGNMYIGDGLKNDELPFMIQ</sequence>
<protein>
    <recommendedName>
        <fullName evidence="10">Radial spoke head protein 9 homolog</fullName>
    </recommendedName>
</protein>